<dbReference type="EMBL" id="BARS01008695">
    <property type="protein sequence ID" value="GAF82524.1"/>
    <property type="molecule type" value="Genomic_DNA"/>
</dbReference>
<dbReference type="InterPro" id="IPR013320">
    <property type="entry name" value="ConA-like_dom_sf"/>
</dbReference>
<reference evidence="2" key="1">
    <citation type="journal article" date="2014" name="Front. Microbiol.">
        <title>High frequency of phylogenetically diverse reductive dehalogenase-homologous genes in deep subseafloor sedimentary metagenomes.</title>
        <authorList>
            <person name="Kawai M."/>
            <person name="Futagami T."/>
            <person name="Toyoda A."/>
            <person name="Takaki Y."/>
            <person name="Nishi S."/>
            <person name="Hori S."/>
            <person name="Arai W."/>
            <person name="Tsubouchi T."/>
            <person name="Morono Y."/>
            <person name="Uchiyama I."/>
            <person name="Ito T."/>
            <person name="Fujiyama A."/>
            <person name="Inagaki F."/>
            <person name="Takami H."/>
        </authorList>
    </citation>
    <scope>NUCLEOTIDE SEQUENCE</scope>
    <source>
        <strain evidence="2">Expedition CK06-06</strain>
    </source>
</reference>
<dbReference type="Gene3D" id="2.60.120.200">
    <property type="match status" value="1"/>
</dbReference>
<dbReference type="SUPFAM" id="SSF49899">
    <property type="entry name" value="Concanavalin A-like lectins/glucanases"/>
    <property type="match status" value="1"/>
</dbReference>
<protein>
    <recommendedName>
        <fullName evidence="3">LamG-like jellyroll fold domain-containing protein</fullName>
    </recommendedName>
</protein>
<comment type="caution">
    <text evidence="2">The sequence shown here is derived from an EMBL/GenBank/DDBJ whole genome shotgun (WGS) entry which is preliminary data.</text>
</comment>
<accession>X0SNA5</accession>
<sequence length="258" mass="29189">MPFPHRFIAPSEPFYPYTIPYSCRFNDDDSAYTSITWSDATTDIKKCVVSFWVKRCNLGIDTFLLSGYGNANNNMKINFDSSDQLRTRYEDGGVVDTTTTTMLFRDPTSWYHIFIKFDTADATGVDRYKLWVSGTQITAWSVQQNIPQNSNLNLINNSYETAWGENIELTDKYLDGYLAECYIIDGSVANVVTDFGEFKNNIWIPKSPGTLTYGNHGSYHPFSNASDFGEDFSGNNNDYTDSGLATNDQVLDTPTDNY</sequence>
<evidence type="ECO:0000313" key="2">
    <source>
        <dbReference type="EMBL" id="GAF82524.1"/>
    </source>
</evidence>
<organism evidence="2">
    <name type="scientific">marine sediment metagenome</name>
    <dbReference type="NCBI Taxonomy" id="412755"/>
    <lineage>
        <taxon>unclassified sequences</taxon>
        <taxon>metagenomes</taxon>
        <taxon>ecological metagenomes</taxon>
    </lineage>
</organism>
<dbReference type="Pfam" id="PF13385">
    <property type="entry name" value="Laminin_G_3"/>
    <property type="match status" value="1"/>
</dbReference>
<dbReference type="AlphaFoldDB" id="X0SNA5"/>
<proteinExistence type="predicted"/>
<evidence type="ECO:0008006" key="3">
    <source>
        <dbReference type="Google" id="ProtNLM"/>
    </source>
</evidence>
<gene>
    <name evidence="2" type="ORF">S01H1_16520</name>
</gene>
<feature type="non-terminal residue" evidence="2">
    <location>
        <position position="258"/>
    </location>
</feature>
<evidence type="ECO:0000256" key="1">
    <source>
        <dbReference type="SAM" id="MobiDB-lite"/>
    </source>
</evidence>
<feature type="region of interest" description="Disordered" evidence="1">
    <location>
        <begin position="239"/>
        <end position="258"/>
    </location>
</feature>
<name>X0SNA5_9ZZZZ</name>